<dbReference type="InterPro" id="IPR000073">
    <property type="entry name" value="AB_hydrolase_1"/>
</dbReference>
<sequence length="256" mass="26283">MTEFATSADGTRIGFHVHGDGPVLLLVDGAMCSRAGGPMPAIAEAIGDTRRVVVYDRRGRGESGDTAPYAVEREIEDVAAIGAAVGGPLALFGISSGGALALRAAGALSIVTRVAVYEPPFMPEPALAGARTYTAELARALRHGDRGAAVEAFLRRVGVAPDAVVGVRRSPAWPGMEALAPTLAYDDAVMGDSRVPDLTSLRADVLALAGGASPDFLHYGAQTVAARSGGRFEVLAHQTHDITPAAAAEALADFLD</sequence>
<proteinExistence type="predicted"/>
<keyword evidence="3" id="KW-1185">Reference proteome</keyword>
<dbReference type="Gene3D" id="3.40.50.1820">
    <property type="entry name" value="alpha/beta hydrolase"/>
    <property type="match status" value="1"/>
</dbReference>
<dbReference type="InterPro" id="IPR029058">
    <property type="entry name" value="AB_hydrolase_fold"/>
</dbReference>
<feature type="domain" description="AB hydrolase-1" evidence="1">
    <location>
        <begin position="46"/>
        <end position="253"/>
    </location>
</feature>
<dbReference type="RefSeq" id="WP_136428431.1">
    <property type="nucleotide sequence ID" value="NZ_SSSM01000005.1"/>
</dbReference>
<comment type="caution">
    <text evidence="2">The sequence shown here is derived from an EMBL/GenBank/DDBJ whole genome shotgun (WGS) entry which is preliminary data.</text>
</comment>
<protein>
    <submittedName>
        <fullName evidence="2">Alpha/beta fold hydrolase</fullName>
    </submittedName>
</protein>
<dbReference type="Proteomes" id="UP000309133">
    <property type="component" value="Unassembled WGS sequence"/>
</dbReference>
<reference evidence="2 3" key="1">
    <citation type="submission" date="2019-04" db="EMBL/GenBank/DDBJ databases">
        <authorList>
            <person name="Jiang L."/>
        </authorList>
    </citation>
    <scope>NUCLEOTIDE SEQUENCE [LARGE SCALE GENOMIC DNA]</scope>
    <source>
        <strain evidence="2 3">YIM 131853</strain>
    </source>
</reference>
<evidence type="ECO:0000313" key="3">
    <source>
        <dbReference type="Proteomes" id="UP000309133"/>
    </source>
</evidence>
<evidence type="ECO:0000313" key="2">
    <source>
        <dbReference type="EMBL" id="THG30056.1"/>
    </source>
</evidence>
<dbReference type="GO" id="GO:0016787">
    <property type="term" value="F:hydrolase activity"/>
    <property type="evidence" value="ECO:0007669"/>
    <property type="project" value="UniProtKB-KW"/>
</dbReference>
<gene>
    <name evidence="2" type="ORF">E6C64_15575</name>
</gene>
<dbReference type="AlphaFoldDB" id="A0A4S4FLG5"/>
<dbReference type="SUPFAM" id="SSF53474">
    <property type="entry name" value="alpha/beta-Hydrolases"/>
    <property type="match status" value="1"/>
</dbReference>
<dbReference type="Pfam" id="PF12697">
    <property type="entry name" value="Abhydrolase_6"/>
    <property type="match status" value="1"/>
</dbReference>
<keyword evidence="2" id="KW-0378">Hydrolase</keyword>
<dbReference type="EMBL" id="SSSM01000005">
    <property type="protein sequence ID" value="THG30056.1"/>
    <property type="molecule type" value="Genomic_DNA"/>
</dbReference>
<accession>A0A4S4FLG5</accession>
<organism evidence="2 3">
    <name type="scientific">Naasia lichenicola</name>
    <dbReference type="NCBI Taxonomy" id="2565933"/>
    <lineage>
        <taxon>Bacteria</taxon>
        <taxon>Bacillati</taxon>
        <taxon>Actinomycetota</taxon>
        <taxon>Actinomycetes</taxon>
        <taxon>Micrococcales</taxon>
        <taxon>Microbacteriaceae</taxon>
        <taxon>Naasia</taxon>
    </lineage>
</organism>
<dbReference type="OrthoDB" id="63519at2"/>
<evidence type="ECO:0000259" key="1">
    <source>
        <dbReference type="Pfam" id="PF12697"/>
    </source>
</evidence>
<name>A0A4S4FLG5_9MICO</name>